<comment type="caution">
    <text evidence="1">The sequence shown here is derived from an EMBL/GenBank/DDBJ whole genome shotgun (WGS) entry which is preliminary data.</text>
</comment>
<proteinExistence type="predicted"/>
<organism evidence="1 2">
    <name type="scientific">Bacillus thermozeamaize</name>
    <dbReference type="NCBI Taxonomy" id="230954"/>
    <lineage>
        <taxon>Bacteria</taxon>
        <taxon>Bacillati</taxon>
        <taxon>Bacillota</taxon>
        <taxon>Bacilli</taxon>
        <taxon>Bacillales</taxon>
        <taxon>Bacillaceae</taxon>
        <taxon>Bacillus</taxon>
    </lineage>
</organism>
<dbReference type="EMBL" id="LZRT01000098">
    <property type="protein sequence ID" value="OUM85700.1"/>
    <property type="molecule type" value="Genomic_DNA"/>
</dbReference>
<dbReference type="Proteomes" id="UP000196475">
    <property type="component" value="Unassembled WGS sequence"/>
</dbReference>
<name>A0A1Y3PEF4_9BACI</name>
<accession>A0A1Y3PEF4</accession>
<gene>
    <name evidence="1" type="ORF">BAA01_09535</name>
</gene>
<evidence type="ECO:0000313" key="2">
    <source>
        <dbReference type="Proteomes" id="UP000196475"/>
    </source>
</evidence>
<dbReference type="AlphaFoldDB" id="A0A1Y3PEF4"/>
<sequence>MSETIWLDGEHKYALHIYNQNGQFYGSAKEVPRPIFDDSRLVDIKLVNGKTIFNVGPEDSRKKVIEIAKEELKRFLG</sequence>
<evidence type="ECO:0000313" key="1">
    <source>
        <dbReference type="EMBL" id="OUM85700.1"/>
    </source>
</evidence>
<reference evidence="2" key="1">
    <citation type="submission" date="2016-06" db="EMBL/GenBank/DDBJ databases">
        <authorList>
            <person name="Nascimento L."/>
            <person name="Pereira R.V."/>
            <person name="Martins L.F."/>
            <person name="Quaggio R.B."/>
            <person name="Silva A.M."/>
            <person name="Setubal J.C."/>
        </authorList>
    </citation>
    <scope>NUCLEOTIDE SEQUENCE [LARGE SCALE GENOMIC DNA]</scope>
</reference>
<protein>
    <submittedName>
        <fullName evidence="1">Uncharacterized protein</fullName>
    </submittedName>
</protein>